<feature type="region of interest" description="Disordered" evidence="1">
    <location>
        <begin position="455"/>
        <end position="563"/>
    </location>
</feature>
<feature type="compositionally biased region" description="Low complexity" evidence="1">
    <location>
        <begin position="501"/>
        <end position="557"/>
    </location>
</feature>
<keyword evidence="3" id="KW-1185">Reference proteome</keyword>
<dbReference type="AlphaFoldDB" id="A0A5M3MPP0"/>
<accession>A0A5M3MPP0</accession>
<evidence type="ECO:0000313" key="2">
    <source>
        <dbReference type="EMBL" id="EIW81138.1"/>
    </source>
</evidence>
<feature type="compositionally biased region" description="Low complexity" evidence="1">
    <location>
        <begin position="287"/>
        <end position="302"/>
    </location>
</feature>
<comment type="caution">
    <text evidence="2">The sequence shown here is derived from an EMBL/GenBank/DDBJ whole genome shotgun (WGS) entry which is preliminary data.</text>
</comment>
<feature type="region of interest" description="Disordered" evidence="1">
    <location>
        <begin position="131"/>
        <end position="438"/>
    </location>
</feature>
<evidence type="ECO:0000256" key="1">
    <source>
        <dbReference type="SAM" id="MobiDB-lite"/>
    </source>
</evidence>
<feature type="compositionally biased region" description="Basic and acidic residues" evidence="1">
    <location>
        <begin position="161"/>
        <end position="171"/>
    </location>
</feature>
<feature type="compositionally biased region" description="Gly residues" evidence="1">
    <location>
        <begin position="243"/>
        <end position="256"/>
    </location>
</feature>
<feature type="compositionally biased region" description="Basic and acidic residues" evidence="1">
    <location>
        <begin position="393"/>
        <end position="437"/>
    </location>
</feature>
<feature type="compositionally biased region" description="Low complexity" evidence="1">
    <location>
        <begin position="360"/>
        <end position="383"/>
    </location>
</feature>
<reference evidence="3" key="1">
    <citation type="journal article" date="2012" name="Science">
        <title>The Paleozoic origin of enzymatic lignin decomposition reconstructed from 31 fungal genomes.</title>
        <authorList>
            <person name="Floudas D."/>
            <person name="Binder M."/>
            <person name="Riley R."/>
            <person name="Barry K."/>
            <person name="Blanchette R.A."/>
            <person name="Henrissat B."/>
            <person name="Martinez A.T."/>
            <person name="Otillar R."/>
            <person name="Spatafora J.W."/>
            <person name="Yadav J.S."/>
            <person name="Aerts A."/>
            <person name="Benoit I."/>
            <person name="Boyd A."/>
            <person name="Carlson A."/>
            <person name="Copeland A."/>
            <person name="Coutinho P.M."/>
            <person name="de Vries R.P."/>
            <person name="Ferreira P."/>
            <person name="Findley K."/>
            <person name="Foster B."/>
            <person name="Gaskell J."/>
            <person name="Glotzer D."/>
            <person name="Gorecki P."/>
            <person name="Heitman J."/>
            <person name="Hesse C."/>
            <person name="Hori C."/>
            <person name="Igarashi K."/>
            <person name="Jurgens J.A."/>
            <person name="Kallen N."/>
            <person name="Kersten P."/>
            <person name="Kohler A."/>
            <person name="Kuees U."/>
            <person name="Kumar T.K.A."/>
            <person name="Kuo A."/>
            <person name="LaButti K."/>
            <person name="Larrondo L.F."/>
            <person name="Lindquist E."/>
            <person name="Ling A."/>
            <person name="Lombard V."/>
            <person name="Lucas S."/>
            <person name="Lundell T."/>
            <person name="Martin R."/>
            <person name="McLaughlin D.J."/>
            <person name="Morgenstern I."/>
            <person name="Morin E."/>
            <person name="Murat C."/>
            <person name="Nagy L.G."/>
            <person name="Nolan M."/>
            <person name="Ohm R.A."/>
            <person name="Patyshakuliyeva A."/>
            <person name="Rokas A."/>
            <person name="Ruiz-Duenas F.J."/>
            <person name="Sabat G."/>
            <person name="Salamov A."/>
            <person name="Samejima M."/>
            <person name="Schmutz J."/>
            <person name="Slot J.C."/>
            <person name="St John F."/>
            <person name="Stenlid J."/>
            <person name="Sun H."/>
            <person name="Sun S."/>
            <person name="Syed K."/>
            <person name="Tsang A."/>
            <person name="Wiebenga A."/>
            <person name="Young D."/>
            <person name="Pisabarro A."/>
            <person name="Eastwood D.C."/>
            <person name="Martin F."/>
            <person name="Cullen D."/>
            <person name="Grigoriev I.V."/>
            <person name="Hibbett D.S."/>
        </authorList>
    </citation>
    <scope>NUCLEOTIDE SEQUENCE [LARGE SCALE GENOMIC DNA]</scope>
    <source>
        <strain evidence="3">RWD-64-598 SS2</strain>
    </source>
</reference>
<sequence>MPQRSGGEQSDCSYDIVLWDGDVPCAVPAPTHGRGHGPSAGGAADPSRQGARTRRPPPAPATVMQMVDDDFDAVTYPDTAFPAYSTWEAEAEAEDGRCPVYREGVLQDVHDGPQMSAMRCESGCDGCGRGGGAGYGQGQESERCYEARSNGCDDGSGRGSGKGDRVRDDGYGGRGVQALRPGMLSRTDSRRTDGESGRQREREIEHTMANMNMRGEPYAPSEQGVSAVSEVRSPRMKASEGKAGSGSSAGGPGGTTKKGKTVTDWREEVARRAVANGHSLARTPQHSEGAPSVSAGASSSSEARARVRRIPPPDAYPPAQAYMSRSERMYTHSELNITIPGGGGGGGLLDPISTSTPKASQHPPSQSQPQQQPQQQAPSQQTPPRHRGPGQGDYDRTRDRSREREERAEHERQERRARRRERERMRERESSPARSEHIYTLAELNALSNDEYIAQLHERARSRQAQAQAQAPEPVERGAESPDAVAGATQSQRERERESQGSRSRGQSNSPRSSPNSRPRGGSGSASSPRSPLQTHSHSHSHTQSQLHSHSHSLSHSEGIPTPPAPSAYVSRFLTTHCTPPLTHLAPVLGALGVAGETHMRAMARLSEETRDREVKAEMLRRGATVLEWAVFVDALRGLA</sequence>
<dbReference type="GeneID" id="19205295"/>
<dbReference type="RefSeq" id="XP_007768553.1">
    <property type="nucleotide sequence ID" value="XM_007770363.1"/>
</dbReference>
<feature type="compositionally biased region" description="Basic and acidic residues" evidence="1">
    <location>
        <begin position="187"/>
        <end position="206"/>
    </location>
</feature>
<dbReference type="EMBL" id="JH711578">
    <property type="protein sequence ID" value="EIW81138.1"/>
    <property type="molecule type" value="Genomic_DNA"/>
</dbReference>
<dbReference type="KEGG" id="cput:CONPUDRAFT_165355"/>
<gene>
    <name evidence="2" type="ORF">CONPUDRAFT_165355</name>
</gene>
<evidence type="ECO:0000313" key="3">
    <source>
        <dbReference type="Proteomes" id="UP000053558"/>
    </source>
</evidence>
<feature type="region of interest" description="Disordered" evidence="1">
    <location>
        <begin position="25"/>
        <end position="63"/>
    </location>
</feature>
<dbReference type="OrthoDB" id="2989516at2759"/>
<dbReference type="Proteomes" id="UP000053558">
    <property type="component" value="Unassembled WGS sequence"/>
</dbReference>
<name>A0A5M3MPP0_CONPW</name>
<proteinExistence type="predicted"/>
<organism evidence="2 3">
    <name type="scientific">Coniophora puteana (strain RWD-64-598)</name>
    <name type="common">Brown rot fungus</name>
    <dbReference type="NCBI Taxonomy" id="741705"/>
    <lineage>
        <taxon>Eukaryota</taxon>
        <taxon>Fungi</taxon>
        <taxon>Dikarya</taxon>
        <taxon>Basidiomycota</taxon>
        <taxon>Agaricomycotina</taxon>
        <taxon>Agaricomycetes</taxon>
        <taxon>Agaricomycetidae</taxon>
        <taxon>Boletales</taxon>
        <taxon>Coniophorineae</taxon>
        <taxon>Coniophoraceae</taxon>
        <taxon>Coniophora</taxon>
    </lineage>
</organism>
<protein>
    <submittedName>
        <fullName evidence="2">Uncharacterized protein</fullName>
    </submittedName>
</protein>
<feature type="compositionally biased region" description="Basic and acidic residues" evidence="1">
    <location>
        <begin position="261"/>
        <end position="271"/>
    </location>
</feature>